<comment type="caution">
    <text evidence="3">The sequence shown here is derived from an EMBL/GenBank/DDBJ whole genome shotgun (WGS) entry which is preliminary data.</text>
</comment>
<dbReference type="AlphaFoldDB" id="A0A941DPF9"/>
<dbReference type="PANTHER" id="PTHR30204:SF98">
    <property type="entry name" value="HTH-TYPE TRANSCRIPTIONAL REGULATOR ADHR"/>
    <property type="match status" value="1"/>
</dbReference>
<dbReference type="PRINTS" id="PR00040">
    <property type="entry name" value="HTHMERR"/>
</dbReference>
<dbReference type="InterPro" id="IPR009061">
    <property type="entry name" value="DNA-bd_dom_put_sf"/>
</dbReference>
<evidence type="ECO:0000256" key="1">
    <source>
        <dbReference type="ARBA" id="ARBA00023125"/>
    </source>
</evidence>
<dbReference type="EMBL" id="JAGSPN010000013">
    <property type="protein sequence ID" value="MBR7783645.1"/>
    <property type="molecule type" value="Genomic_DNA"/>
</dbReference>
<feature type="domain" description="HTH merR-type" evidence="2">
    <location>
        <begin position="1"/>
        <end position="73"/>
    </location>
</feature>
<accession>A0A941DPF9</accession>
<gene>
    <name evidence="3" type="ORF">KDM89_15980</name>
</gene>
<reference evidence="3" key="1">
    <citation type="submission" date="2021-04" db="EMBL/GenBank/DDBJ databases">
        <title>novel species isolated from subtropical streams in China.</title>
        <authorList>
            <person name="Lu H."/>
        </authorList>
    </citation>
    <scope>NUCLEOTIDE SEQUENCE</scope>
    <source>
        <strain evidence="3">LFS511W</strain>
    </source>
</reference>
<dbReference type="SMART" id="SM00422">
    <property type="entry name" value="HTH_MERR"/>
    <property type="match status" value="1"/>
</dbReference>
<keyword evidence="4" id="KW-1185">Reference proteome</keyword>
<dbReference type="InterPro" id="IPR000551">
    <property type="entry name" value="MerR-type_HTH_dom"/>
</dbReference>
<dbReference type="Proteomes" id="UP000680067">
    <property type="component" value="Unassembled WGS sequence"/>
</dbReference>
<evidence type="ECO:0000259" key="2">
    <source>
        <dbReference type="PROSITE" id="PS50937"/>
    </source>
</evidence>
<dbReference type="SUPFAM" id="SSF46955">
    <property type="entry name" value="Putative DNA-binding domain"/>
    <property type="match status" value="1"/>
</dbReference>
<evidence type="ECO:0000313" key="3">
    <source>
        <dbReference type="EMBL" id="MBR7783645.1"/>
    </source>
</evidence>
<dbReference type="GO" id="GO:0003700">
    <property type="term" value="F:DNA-binding transcription factor activity"/>
    <property type="evidence" value="ECO:0007669"/>
    <property type="project" value="InterPro"/>
</dbReference>
<dbReference type="Gene3D" id="1.10.1660.10">
    <property type="match status" value="1"/>
</dbReference>
<dbReference type="InterPro" id="IPR047057">
    <property type="entry name" value="MerR_fam"/>
</dbReference>
<evidence type="ECO:0000313" key="4">
    <source>
        <dbReference type="Proteomes" id="UP000680067"/>
    </source>
</evidence>
<sequence>MTHFLTIRDAAALTGLTTHTLRYYERIGLLDPVGRRDNSHRLYSQQDLTWIQFLLKLKSTGLPVREMLRYAELRRAGNTVESMSARRALLAQHTQEVQQTIEALQDNLRVLQAKLVMYDGMLQDAVA</sequence>
<name>A0A941DPF9_9BURK</name>
<keyword evidence="1" id="KW-0238">DNA-binding</keyword>
<dbReference type="RefSeq" id="WP_212688916.1">
    <property type="nucleotide sequence ID" value="NZ_JAGSPN010000013.1"/>
</dbReference>
<proteinExistence type="predicted"/>
<organism evidence="3 4">
    <name type="scientific">Undibacterium luofuense</name>
    <dbReference type="NCBI Taxonomy" id="2828733"/>
    <lineage>
        <taxon>Bacteria</taxon>
        <taxon>Pseudomonadati</taxon>
        <taxon>Pseudomonadota</taxon>
        <taxon>Betaproteobacteria</taxon>
        <taxon>Burkholderiales</taxon>
        <taxon>Oxalobacteraceae</taxon>
        <taxon>Undibacterium</taxon>
    </lineage>
</organism>
<dbReference type="PROSITE" id="PS50937">
    <property type="entry name" value="HTH_MERR_2"/>
    <property type="match status" value="1"/>
</dbReference>
<dbReference type="PANTHER" id="PTHR30204">
    <property type="entry name" value="REDOX-CYCLING DRUG-SENSING TRANSCRIPTIONAL ACTIVATOR SOXR"/>
    <property type="match status" value="1"/>
</dbReference>
<dbReference type="Pfam" id="PF13411">
    <property type="entry name" value="MerR_1"/>
    <property type="match status" value="1"/>
</dbReference>
<dbReference type="GO" id="GO:0003677">
    <property type="term" value="F:DNA binding"/>
    <property type="evidence" value="ECO:0007669"/>
    <property type="project" value="UniProtKB-KW"/>
</dbReference>
<dbReference type="CDD" id="cd01109">
    <property type="entry name" value="HTH_YyaN"/>
    <property type="match status" value="1"/>
</dbReference>
<protein>
    <submittedName>
        <fullName evidence="3">MerR family transcriptional regulator</fullName>
    </submittedName>
</protein>